<feature type="binding site" evidence="7 8">
    <location>
        <position position="51"/>
    </location>
    <ligand>
        <name>S-adenosyl-L-methionine</name>
        <dbReference type="ChEBI" id="CHEBI:59789"/>
    </ligand>
</feature>
<dbReference type="InterPro" id="IPR029063">
    <property type="entry name" value="SAM-dependent_MTases_sf"/>
</dbReference>
<dbReference type="InterPro" id="IPR011530">
    <property type="entry name" value="rRNA_adenine_dimethylase"/>
</dbReference>
<proteinExistence type="inferred from homology"/>
<dbReference type="FunFam" id="1.10.8.100:FF:000001">
    <property type="entry name" value="Ribosomal RNA small subunit methyltransferase A"/>
    <property type="match status" value="1"/>
</dbReference>
<dbReference type="Gene3D" id="3.40.50.150">
    <property type="entry name" value="Vaccinia Virus protein VP39"/>
    <property type="match status" value="1"/>
</dbReference>
<evidence type="ECO:0000313" key="11">
    <source>
        <dbReference type="Proteomes" id="UP000199391"/>
    </source>
</evidence>
<keyword evidence="6 7" id="KW-0694">RNA-binding</keyword>
<dbReference type="InterPro" id="IPR020598">
    <property type="entry name" value="rRNA_Ade_methylase_Trfase_N"/>
</dbReference>
<dbReference type="PANTHER" id="PTHR11727">
    <property type="entry name" value="DIMETHYLADENOSINE TRANSFERASE"/>
    <property type="match status" value="1"/>
</dbReference>
<feature type="binding site" evidence="7 8">
    <location>
        <position position="72"/>
    </location>
    <ligand>
        <name>S-adenosyl-L-methionine</name>
        <dbReference type="ChEBI" id="CHEBI:59789"/>
    </ligand>
</feature>
<dbReference type="GO" id="GO:0003723">
    <property type="term" value="F:RNA binding"/>
    <property type="evidence" value="ECO:0007669"/>
    <property type="project" value="UniProtKB-UniRule"/>
</dbReference>
<keyword evidence="11" id="KW-1185">Reference proteome</keyword>
<comment type="function">
    <text evidence="7">Specifically dimethylates two adjacent adenosines (A1518 and A1519) in the loop of a conserved hairpin near the 3'-end of 16S rRNA in the 30S particle. May play a critical role in biogenesis of 30S subunits.</text>
</comment>
<evidence type="ECO:0000256" key="8">
    <source>
        <dbReference type="PROSITE-ProRule" id="PRU01026"/>
    </source>
</evidence>
<evidence type="ECO:0000256" key="2">
    <source>
        <dbReference type="ARBA" id="ARBA00022552"/>
    </source>
</evidence>
<evidence type="ECO:0000256" key="4">
    <source>
        <dbReference type="ARBA" id="ARBA00022679"/>
    </source>
</evidence>
<dbReference type="SUPFAM" id="SSF53335">
    <property type="entry name" value="S-adenosyl-L-methionine-dependent methyltransferases"/>
    <property type="match status" value="1"/>
</dbReference>
<feature type="binding site" evidence="7 8">
    <location>
        <position position="118"/>
    </location>
    <ligand>
        <name>S-adenosyl-L-methionine</name>
        <dbReference type="ChEBI" id="CHEBI:59789"/>
    </ligand>
</feature>
<dbReference type="PROSITE" id="PS01131">
    <property type="entry name" value="RRNA_A_DIMETH"/>
    <property type="match status" value="1"/>
</dbReference>
<evidence type="ECO:0000256" key="1">
    <source>
        <dbReference type="ARBA" id="ARBA00022490"/>
    </source>
</evidence>
<sequence>MRPANKPDKKNIMKHIARKRFGQNFLHDDNVLSNITESINPRDGDTMVEIGPGLAAMTDQLLRSLKHMHVVELDRDLVARLEKKYEPSRLTIHSGDALKFDFGGIPVPEGKKLRVVGNLPYNISSPLLFHLAEYVDKVQDQHFMLQKEVVERMVAEPGSKVYGRLSVMLQWRYNMSLLFVVPPEAFDPPPRVDSAIVRMIPVANPLPCDGPTLEAVVQKAFSQRRKVIRNCLSGMFTEEQIVAAGINPTDRPETVGLAAYVALANLLKPAA</sequence>
<comment type="catalytic activity">
    <reaction evidence="7">
        <text>adenosine(1518)/adenosine(1519) in 16S rRNA + 4 S-adenosyl-L-methionine = N(6)-dimethyladenosine(1518)/N(6)-dimethyladenosine(1519) in 16S rRNA + 4 S-adenosyl-L-homocysteine + 4 H(+)</text>
        <dbReference type="Rhea" id="RHEA:19609"/>
        <dbReference type="Rhea" id="RHEA-COMP:10232"/>
        <dbReference type="Rhea" id="RHEA-COMP:10233"/>
        <dbReference type="ChEBI" id="CHEBI:15378"/>
        <dbReference type="ChEBI" id="CHEBI:57856"/>
        <dbReference type="ChEBI" id="CHEBI:59789"/>
        <dbReference type="ChEBI" id="CHEBI:74411"/>
        <dbReference type="ChEBI" id="CHEBI:74493"/>
        <dbReference type="EC" id="2.1.1.182"/>
    </reaction>
</comment>
<dbReference type="GO" id="GO:0005829">
    <property type="term" value="C:cytosol"/>
    <property type="evidence" value="ECO:0007669"/>
    <property type="project" value="TreeGrafter"/>
</dbReference>
<dbReference type="GO" id="GO:0052908">
    <property type="term" value="F:16S rRNA (adenine(1518)-N(6)/adenine(1519)-N(6))-dimethyltransferase activity"/>
    <property type="evidence" value="ECO:0007669"/>
    <property type="project" value="UniProtKB-EC"/>
</dbReference>
<dbReference type="STRING" id="1035707.SAMN05216552_104742"/>
<feature type="binding site" evidence="7 8">
    <location>
        <position position="96"/>
    </location>
    <ligand>
        <name>S-adenosyl-L-methionine</name>
        <dbReference type="ChEBI" id="CHEBI:59789"/>
    </ligand>
</feature>
<comment type="similarity">
    <text evidence="7">Belongs to the class I-like SAM-binding methyltransferase superfamily. rRNA adenine N(6)-methyltransferase family. RsmA subfamily.</text>
</comment>
<evidence type="ECO:0000256" key="5">
    <source>
        <dbReference type="ARBA" id="ARBA00022691"/>
    </source>
</evidence>
<dbReference type="HAMAP" id="MF_00607">
    <property type="entry name" value="16SrRNA_methyltr_A"/>
    <property type="match status" value="1"/>
</dbReference>
<dbReference type="PANTHER" id="PTHR11727:SF7">
    <property type="entry name" value="DIMETHYLADENOSINE TRANSFERASE-RELATED"/>
    <property type="match status" value="1"/>
</dbReference>
<feature type="binding site" evidence="7 8">
    <location>
        <position position="24"/>
    </location>
    <ligand>
        <name>S-adenosyl-L-methionine</name>
        <dbReference type="ChEBI" id="CHEBI:59789"/>
    </ligand>
</feature>
<reference evidence="11" key="1">
    <citation type="submission" date="2016-10" db="EMBL/GenBank/DDBJ databases">
        <authorList>
            <person name="Varghese N."/>
            <person name="Submissions S."/>
        </authorList>
    </citation>
    <scope>NUCLEOTIDE SEQUENCE [LARGE SCALE GENOMIC DNA]</scope>
    <source>
        <strain evidence="11">CGMCC 1.11014</strain>
    </source>
</reference>
<feature type="domain" description="Ribosomal RNA adenine methylase transferase N-terminal" evidence="9">
    <location>
        <begin position="31"/>
        <end position="203"/>
    </location>
</feature>
<keyword evidence="2 7" id="KW-0698">rRNA processing</keyword>
<dbReference type="SMART" id="SM00650">
    <property type="entry name" value="rADc"/>
    <property type="match status" value="1"/>
</dbReference>
<name>A0A1I7M1K5_9BURK</name>
<dbReference type="InterPro" id="IPR001737">
    <property type="entry name" value="KsgA/Erm"/>
</dbReference>
<gene>
    <name evidence="7" type="primary">rsmA</name>
    <name evidence="7" type="synonym">ksgA</name>
    <name evidence="10" type="ORF">SAMN05216552_104742</name>
</gene>
<dbReference type="InterPro" id="IPR020596">
    <property type="entry name" value="rRNA_Ade_Mease_Trfase_CS"/>
</dbReference>
<keyword evidence="5 7" id="KW-0949">S-adenosyl-L-methionine</keyword>
<dbReference type="PROSITE" id="PS51689">
    <property type="entry name" value="SAM_RNA_A_N6_MT"/>
    <property type="match status" value="1"/>
</dbReference>
<dbReference type="AlphaFoldDB" id="A0A1I7M1K5"/>
<dbReference type="Proteomes" id="UP000199391">
    <property type="component" value="Unassembled WGS sequence"/>
</dbReference>
<keyword evidence="4 7" id="KW-0808">Transferase</keyword>
<protein>
    <recommendedName>
        <fullName evidence="7">Ribosomal RNA small subunit methyltransferase A</fullName>
        <ecNumber evidence="7">2.1.1.182</ecNumber>
    </recommendedName>
    <alternativeName>
        <fullName evidence="7">16S rRNA (adenine(1518)-N(6)/adenine(1519)-N(6))-dimethyltransferase</fullName>
    </alternativeName>
    <alternativeName>
        <fullName evidence="7">16S rRNA dimethyladenosine transferase</fullName>
    </alternativeName>
    <alternativeName>
        <fullName evidence="7">16S rRNA dimethylase</fullName>
    </alternativeName>
    <alternativeName>
        <fullName evidence="7">S-adenosylmethionine-6-N', N'-adenosyl(rRNA) dimethyltransferase</fullName>
    </alternativeName>
</protein>
<evidence type="ECO:0000256" key="7">
    <source>
        <dbReference type="HAMAP-Rule" id="MF_00607"/>
    </source>
</evidence>
<accession>A0A1I7M1K5</accession>
<dbReference type="Gene3D" id="1.10.8.100">
    <property type="entry name" value="Ribosomal RNA adenine dimethylase-like, domain 2"/>
    <property type="match status" value="1"/>
</dbReference>
<dbReference type="EC" id="2.1.1.182" evidence="7"/>
<comment type="subcellular location">
    <subcellularLocation>
        <location evidence="7">Cytoplasm</location>
    </subcellularLocation>
</comment>
<evidence type="ECO:0000313" key="10">
    <source>
        <dbReference type="EMBL" id="SFV15690.1"/>
    </source>
</evidence>
<organism evidence="10 11">
    <name type="scientific">Pseudoduganella namucuonensis</name>
    <dbReference type="NCBI Taxonomy" id="1035707"/>
    <lineage>
        <taxon>Bacteria</taxon>
        <taxon>Pseudomonadati</taxon>
        <taxon>Pseudomonadota</taxon>
        <taxon>Betaproteobacteria</taxon>
        <taxon>Burkholderiales</taxon>
        <taxon>Oxalobacteraceae</taxon>
        <taxon>Telluria group</taxon>
        <taxon>Pseudoduganella</taxon>
    </lineage>
</organism>
<evidence type="ECO:0000256" key="3">
    <source>
        <dbReference type="ARBA" id="ARBA00022603"/>
    </source>
</evidence>
<dbReference type="InterPro" id="IPR023165">
    <property type="entry name" value="rRNA_Ade_diMease-like_C"/>
</dbReference>
<evidence type="ECO:0000259" key="9">
    <source>
        <dbReference type="SMART" id="SM00650"/>
    </source>
</evidence>
<feature type="binding site" evidence="7 8">
    <location>
        <position position="26"/>
    </location>
    <ligand>
        <name>S-adenosyl-L-methionine</name>
        <dbReference type="ChEBI" id="CHEBI:59789"/>
    </ligand>
</feature>
<keyword evidence="3 7" id="KW-0489">Methyltransferase</keyword>
<dbReference type="NCBIfam" id="TIGR00755">
    <property type="entry name" value="ksgA"/>
    <property type="match status" value="1"/>
</dbReference>
<dbReference type="Pfam" id="PF00398">
    <property type="entry name" value="RrnaAD"/>
    <property type="match status" value="1"/>
</dbReference>
<keyword evidence="1 7" id="KW-0963">Cytoplasm</keyword>
<dbReference type="EMBL" id="FPBO01000047">
    <property type="protein sequence ID" value="SFV15690.1"/>
    <property type="molecule type" value="Genomic_DNA"/>
</dbReference>
<evidence type="ECO:0000256" key="6">
    <source>
        <dbReference type="ARBA" id="ARBA00022884"/>
    </source>
</evidence>